<dbReference type="CDD" id="cd04692">
    <property type="entry name" value="NUDIX_Hydrolase"/>
    <property type="match status" value="1"/>
</dbReference>
<dbReference type="RefSeq" id="WP_115449919.1">
    <property type="nucleotide sequence ID" value="NZ_QNQT01000001.1"/>
</dbReference>
<dbReference type="PANTHER" id="PTHR10885:SF0">
    <property type="entry name" value="ISOPENTENYL-DIPHOSPHATE DELTA-ISOMERASE"/>
    <property type="match status" value="1"/>
</dbReference>
<evidence type="ECO:0000313" key="2">
    <source>
        <dbReference type="EMBL" id="RDU38008.1"/>
    </source>
</evidence>
<dbReference type="AlphaFoldDB" id="A0A3D8GU80"/>
<dbReference type="Pfam" id="PF00293">
    <property type="entry name" value="NUDIX"/>
    <property type="match status" value="1"/>
</dbReference>
<dbReference type="InterPro" id="IPR000086">
    <property type="entry name" value="NUDIX_hydrolase_dom"/>
</dbReference>
<evidence type="ECO:0000259" key="1">
    <source>
        <dbReference type="PROSITE" id="PS51462"/>
    </source>
</evidence>
<dbReference type="OrthoDB" id="9780586at2"/>
<keyword evidence="3" id="KW-1185">Reference proteome</keyword>
<protein>
    <submittedName>
        <fullName evidence="2">NUDIX hydrolase</fullName>
    </submittedName>
</protein>
<feature type="domain" description="Nudix hydrolase" evidence="1">
    <location>
        <begin position="29"/>
        <end position="165"/>
    </location>
</feature>
<name>A0A3D8GU80_9BACI</name>
<organism evidence="2 3">
    <name type="scientific">Neobacillus piezotolerans</name>
    <dbReference type="NCBI Taxonomy" id="2259171"/>
    <lineage>
        <taxon>Bacteria</taxon>
        <taxon>Bacillati</taxon>
        <taxon>Bacillota</taxon>
        <taxon>Bacilli</taxon>
        <taxon>Bacillales</taxon>
        <taxon>Bacillaceae</taxon>
        <taxon>Neobacillus</taxon>
    </lineage>
</organism>
<dbReference type="Gene3D" id="3.90.79.10">
    <property type="entry name" value="Nucleoside Triphosphate Pyrophosphohydrolase"/>
    <property type="match status" value="1"/>
</dbReference>
<keyword evidence="2" id="KW-0378">Hydrolase</keyword>
<dbReference type="PANTHER" id="PTHR10885">
    <property type="entry name" value="ISOPENTENYL-DIPHOSPHATE DELTA-ISOMERASE"/>
    <property type="match status" value="1"/>
</dbReference>
<dbReference type="GO" id="GO:0016787">
    <property type="term" value="F:hydrolase activity"/>
    <property type="evidence" value="ECO:0007669"/>
    <property type="project" value="UniProtKB-KW"/>
</dbReference>
<dbReference type="InterPro" id="IPR015797">
    <property type="entry name" value="NUDIX_hydrolase-like_dom_sf"/>
</dbReference>
<dbReference type="EMBL" id="QNQT01000001">
    <property type="protein sequence ID" value="RDU38008.1"/>
    <property type="molecule type" value="Genomic_DNA"/>
</dbReference>
<dbReference type="Proteomes" id="UP000257144">
    <property type="component" value="Unassembled WGS sequence"/>
</dbReference>
<dbReference type="SUPFAM" id="SSF55811">
    <property type="entry name" value="Nudix"/>
    <property type="match status" value="1"/>
</dbReference>
<sequence>MTTEIIRIFDGDMNCIGEKAREEVHRTGDWHETFHCWFSLGEDILVQKRSKTKKDYPGLFDITSAGHLMADETIQDGVRELEEELGVKLQYNDLISLGIIKEEIKLETIYDREFCHVFLYECGEMPTFTLQEEEVESIHKIRLEDALNLFNGVSQTIEVTPVDGGASQNVSKDSFVGHDGYYIEVFKRIKELRKKPL</sequence>
<dbReference type="PROSITE" id="PS51462">
    <property type="entry name" value="NUDIX"/>
    <property type="match status" value="1"/>
</dbReference>
<accession>A0A3D8GU80</accession>
<proteinExistence type="predicted"/>
<evidence type="ECO:0000313" key="3">
    <source>
        <dbReference type="Proteomes" id="UP000257144"/>
    </source>
</evidence>
<comment type="caution">
    <text evidence="2">The sequence shown here is derived from an EMBL/GenBank/DDBJ whole genome shotgun (WGS) entry which is preliminary data.</text>
</comment>
<gene>
    <name evidence="2" type="ORF">DRW41_00060</name>
</gene>
<reference evidence="2 3" key="1">
    <citation type="submission" date="2018-07" db="EMBL/GenBank/DDBJ databases">
        <title>Bacillus sp. YLB-04 draft genome sequence.</title>
        <authorList>
            <person name="Yu L."/>
            <person name="Tang X."/>
        </authorList>
    </citation>
    <scope>NUCLEOTIDE SEQUENCE [LARGE SCALE GENOMIC DNA]</scope>
    <source>
        <strain evidence="2 3">YLB-04</strain>
    </source>
</reference>